<gene>
    <name evidence="1" type="ORF">IAG03_09760</name>
</gene>
<evidence type="ECO:0000313" key="1">
    <source>
        <dbReference type="EMBL" id="MBC8534268.1"/>
    </source>
</evidence>
<accession>A0A926DA42</accession>
<organism evidence="1 2">
    <name type="scientific">Yeguia hominis</name>
    <dbReference type="NCBI Taxonomy" id="2763662"/>
    <lineage>
        <taxon>Bacteria</taxon>
        <taxon>Bacillati</taxon>
        <taxon>Bacillota</taxon>
        <taxon>Clostridia</taxon>
        <taxon>Eubacteriales</taxon>
        <taxon>Yeguiaceae</taxon>
        <taxon>Yeguia</taxon>
    </lineage>
</organism>
<dbReference type="SUPFAM" id="SSF55594">
    <property type="entry name" value="HPr-like"/>
    <property type="match status" value="1"/>
</dbReference>
<dbReference type="Proteomes" id="UP000651482">
    <property type="component" value="Unassembled WGS sequence"/>
</dbReference>
<dbReference type="EMBL" id="JACRSN010000014">
    <property type="protein sequence ID" value="MBC8534268.1"/>
    <property type="molecule type" value="Genomic_DNA"/>
</dbReference>
<dbReference type="AlphaFoldDB" id="A0A926DA42"/>
<name>A0A926DA42_9FIRM</name>
<sequence>MSEYTIQLTDMEQIRAFCEIARKYPFKIEFLADRYKIDAKSMMGIFSLDLSHPLTLEVHQDAPVEFEREIEPFLIKE</sequence>
<dbReference type="Gene3D" id="3.30.1340.10">
    <property type="entry name" value="HPr-like"/>
    <property type="match status" value="1"/>
</dbReference>
<comment type="caution">
    <text evidence="1">The sequence shown here is derived from an EMBL/GenBank/DDBJ whole genome shotgun (WGS) entry which is preliminary data.</text>
</comment>
<proteinExistence type="predicted"/>
<keyword evidence="2" id="KW-1185">Reference proteome</keyword>
<dbReference type="InterPro" id="IPR035895">
    <property type="entry name" value="HPr-like_sf"/>
</dbReference>
<reference evidence="1" key="1">
    <citation type="submission" date="2020-08" db="EMBL/GenBank/DDBJ databases">
        <title>Genome public.</title>
        <authorList>
            <person name="Liu C."/>
            <person name="Sun Q."/>
        </authorList>
    </citation>
    <scope>NUCLEOTIDE SEQUENCE</scope>
    <source>
        <strain evidence="1">NSJ-40</strain>
    </source>
</reference>
<dbReference type="RefSeq" id="WP_249319905.1">
    <property type="nucleotide sequence ID" value="NZ_JACRSN010000014.1"/>
</dbReference>
<evidence type="ECO:0000313" key="2">
    <source>
        <dbReference type="Proteomes" id="UP000651482"/>
    </source>
</evidence>
<protein>
    <submittedName>
        <fullName evidence="1">HPr family phosphocarrier protein</fullName>
    </submittedName>
</protein>